<name>A0ABQ0JEW1_9VIBR</name>
<reference evidence="6" key="1">
    <citation type="submission" date="2014-09" db="EMBL/GenBank/DDBJ databases">
        <title>Vibrio variabilis JCM 19239. (C206) whole genome shotgun sequence.</title>
        <authorList>
            <person name="Sawabe T."/>
            <person name="Meirelles P."/>
            <person name="Nakanishi M."/>
            <person name="Sayaka M."/>
            <person name="Hattori M."/>
            <person name="Ohkuma M."/>
        </authorList>
    </citation>
    <scope>NUCLEOTIDE SEQUENCE [LARGE SCALE GENOMIC DNA]</scope>
    <source>
        <strain evidence="6">JCM 19239</strain>
    </source>
</reference>
<sequence length="489" mass="54130">MTSTNNGITDARYTSQTTYNREQLNTDIVHLGFGAFHRGHQAVYNDLTNQATGELWGICEINMFGPEDLVQDLKAQQGMFTVIEKSADATHSRLVRTVSEAIHTPLEGIDVAIAKMAEPSVKIVSLTITEKGYCSDPQSGRLDLNNELIKHDLASPYSPKSAIGLITEALRQRRDKGLAPFSVLSCDNIPENGLLTKEAVLSFAKSVDSDLARWIEDQVTFPSTMVDRIVPAMTPEQFDVIEQETGYKDPCGIVCEDFRQWVVEDNFVAGRPDWNKAGAMFVADVLPYEEMKLRMLNGSHSFLAYNGNLAGHEFIYQCMQDESLRNVTLKLMEQEQAKSLQEGLGVDLAEYAQLLIKRFSNANIKHKTSQIAMDGSQKLPQRAIDPYKTLQSRGVDRVCLPVTIAGWMHYTLNQAKNEEPIFDPLEAIYKEIAATDVAALDKAKALLAIEKIFGDLATSNPEFTAQVLAAFQSIESNGIDKVIGSIAAN</sequence>
<feature type="domain" description="Mannitol dehydrogenase N-terminal" evidence="3">
    <location>
        <begin position="27"/>
        <end position="276"/>
    </location>
</feature>
<evidence type="ECO:0000259" key="3">
    <source>
        <dbReference type="Pfam" id="PF01232"/>
    </source>
</evidence>
<dbReference type="Pfam" id="PF01232">
    <property type="entry name" value="Mannitol_dh"/>
    <property type="match status" value="1"/>
</dbReference>
<dbReference type="EC" id="1.1.1.57" evidence="5"/>
<dbReference type="Pfam" id="PF08125">
    <property type="entry name" value="Mannitol_dh_C"/>
    <property type="match status" value="1"/>
</dbReference>
<dbReference type="InterPro" id="IPR013328">
    <property type="entry name" value="6PGD_dom2"/>
</dbReference>
<evidence type="ECO:0000256" key="1">
    <source>
        <dbReference type="ARBA" id="ARBA00023002"/>
    </source>
</evidence>
<evidence type="ECO:0000313" key="5">
    <source>
        <dbReference type="EMBL" id="GAL27291.1"/>
    </source>
</evidence>
<dbReference type="SUPFAM" id="SSF51735">
    <property type="entry name" value="NAD(P)-binding Rossmann-fold domains"/>
    <property type="match status" value="1"/>
</dbReference>
<protein>
    <submittedName>
        <fullName evidence="5">D-mannonate oxidoreductase</fullName>
        <ecNumber evidence="5">1.1.1.57</ecNumber>
    </submittedName>
</protein>
<dbReference type="SUPFAM" id="SSF48179">
    <property type="entry name" value="6-phosphogluconate dehydrogenase C-terminal domain-like"/>
    <property type="match status" value="1"/>
</dbReference>
<evidence type="ECO:0000313" key="6">
    <source>
        <dbReference type="Proteomes" id="UP000029223"/>
    </source>
</evidence>
<dbReference type="InterPro" id="IPR023027">
    <property type="entry name" value="Mannitol_DH_CS"/>
</dbReference>
<keyword evidence="1 5" id="KW-0560">Oxidoreductase</keyword>
<evidence type="ECO:0000256" key="2">
    <source>
        <dbReference type="ARBA" id="ARBA00023027"/>
    </source>
</evidence>
<organism evidence="5 6">
    <name type="scientific">Vibrio variabilis</name>
    <dbReference type="NCBI Taxonomy" id="990271"/>
    <lineage>
        <taxon>Bacteria</taxon>
        <taxon>Pseudomonadati</taxon>
        <taxon>Pseudomonadota</taxon>
        <taxon>Gammaproteobacteria</taxon>
        <taxon>Vibrionales</taxon>
        <taxon>Vibrionaceae</taxon>
        <taxon>Vibrio</taxon>
    </lineage>
</organism>
<dbReference type="InterPro" id="IPR050988">
    <property type="entry name" value="Mannitol_DH/Oxidoreductase"/>
</dbReference>
<evidence type="ECO:0000259" key="4">
    <source>
        <dbReference type="Pfam" id="PF08125"/>
    </source>
</evidence>
<dbReference type="InterPro" id="IPR013131">
    <property type="entry name" value="Mannitol_DH_N"/>
</dbReference>
<dbReference type="EMBL" id="BBMS01000027">
    <property type="protein sequence ID" value="GAL27291.1"/>
    <property type="molecule type" value="Genomic_DNA"/>
</dbReference>
<dbReference type="Gene3D" id="1.10.1040.10">
    <property type="entry name" value="N-(1-d-carboxylethyl)-l-norvaline Dehydrogenase, domain 2"/>
    <property type="match status" value="1"/>
</dbReference>
<dbReference type="InterPro" id="IPR013118">
    <property type="entry name" value="Mannitol_DH_C"/>
</dbReference>
<keyword evidence="6" id="KW-1185">Reference proteome</keyword>
<dbReference type="PANTHER" id="PTHR43362">
    <property type="entry name" value="MANNITOL DEHYDROGENASE DSF1-RELATED"/>
    <property type="match status" value="1"/>
</dbReference>
<dbReference type="GO" id="GO:0008866">
    <property type="term" value="F:fructuronate reductase activity"/>
    <property type="evidence" value="ECO:0007669"/>
    <property type="project" value="UniProtKB-EC"/>
</dbReference>
<keyword evidence="2" id="KW-0520">NAD</keyword>
<comment type="caution">
    <text evidence="5">The sequence shown here is derived from an EMBL/GenBank/DDBJ whole genome shotgun (WGS) entry which is preliminary data.</text>
</comment>
<gene>
    <name evidence="5" type="ORF">JCM19239_2103</name>
</gene>
<reference evidence="6" key="2">
    <citation type="submission" date="2014-09" db="EMBL/GenBank/DDBJ databases">
        <authorList>
            <consortium name="NBRP consortium"/>
            <person name="Sawabe T."/>
            <person name="Meirelles P."/>
            <person name="Nakanishi M."/>
            <person name="Sayaka M."/>
            <person name="Hattori M."/>
            <person name="Ohkuma M."/>
        </authorList>
    </citation>
    <scope>NUCLEOTIDE SEQUENCE [LARGE SCALE GENOMIC DNA]</scope>
    <source>
        <strain evidence="6">JCM 19239</strain>
    </source>
</reference>
<dbReference type="InterPro" id="IPR036291">
    <property type="entry name" value="NAD(P)-bd_dom_sf"/>
</dbReference>
<feature type="domain" description="Mannitol dehydrogenase C-terminal" evidence="4">
    <location>
        <begin position="284"/>
        <end position="474"/>
    </location>
</feature>
<dbReference type="PANTHER" id="PTHR43362:SF1">
    <property type="entry name" value="MANNITOL DEHYDROGENASE 2-RELATED"/>
    <property type="match status" value="1"/>
</dbReference>
<proteinExistence type="predicted"/>
<dbReference type="PRINTS" id="PR00084">
    <property type="entry name" value="MTLDHDRGNASE"/>
</dbReference>
<dbReference type="Gene3D" id="3.40.50.720">
    <property type="entry name" value="NAD(P)-binding Rossmann-like Domain"/>
    <property type="match status" value="1"/>
</dbReference>
<dbReference type="InterPro" id="IPR000669">
    <property type="entry name" value="Mannitol_DH"/>
</dbReference>
<accession>A0ABQ0JEW1</accession>
<dbReference type="Proteomes" id="UP000029223">
    <property type="component" value="Unassembled WGS sequence"/>
</dbReference>
<dbReference type="InterPro" id="IPR008927">
    <property type="entry name" value="6-PGluconate_DH-like_C_sf"/>
</dbReference>
<dbReference type="PROSITE" id="PS00974">
    <property type="entry name" value="MANNITOL_DHGENASE"/>
    <property type="match status" value="1"/>
</dbReference>